<name>A0A3G5AHS6_9VIRU</name>
<gene>
    <name evidence="1" type="ORF">Sylvanvirus7_14</name>
</gene>
<protein>
    <submittedName>
        <fullName evidence="1">Uncharacterized protein</fullName>
    </submittedName>
</protein>
<organism evidence="1">
    <name type="scientific">Sylvanvirus sp</name>
    <dbReference type="NCBI Taxonomy" id="2487774"/>
    <lineage>
        <taxon>Viruses</taxon>
    </lineage>
</organism>
<proteinExistence type="predicted"/>
<sequence length="35" mass="4252">MGKLYDSHFQVLKLEAKEKEFDQVFNKWILILPQD</sequence>
<evidence type="ECO:0000313" key="1">
    <source>
        <dbReference type="EMBL" id="AYV86716.1"/>
    </source>
</evidence>
<accession>A0A3G5AHS6</accession>
<dbReference type="EMBL" id="MK072513">
    <property type="protein sequence ID" value="AYV86716.1"/>
    <property type="molecule type" value="Genomic_DNA"/>
</dbReference>
<reference evidence="1" key="1">
    <citation type="submission" date="2018-10" db="EMBL/GenBank/DDBJ databases">
        <title>Hidden diversity of soil giant viruses.</title>
        <authorList>
            <person name="Schulz F."/>
            <person name="Alteio L."/>
            <person name="Goudeau D."/>
            <person name="Ryan E.M."/>
            <person name="Malmstrom R.R."/>
            <person name="Blanchard J."/>
            <person name="Woyke T."/>
        </authorList>
    </citation>
    <scope>NUCLEOTIDE SEQUENCE</scope>
    <source>
        <strain evidence="1">SYV1</strain>
    </source>
</reference>